<accession>A0ABY9HGN7</accession>
<sequence>MLPTSRLIRTGTAAPSRRRLLTLGGAGAAGALLLGAGPARAATARASASTTARLRELERVHGARVGAFAYNVATGVAVRHRADERFPMLSTFKTFAAAAVLRDLDRDGEVLDKVIHYTEADCVSDSPVTNTPENIANGLSVARLCDAAIGDSDNTAGNLLLRELGGPGAVTRFARSLGDRVTRLDRWEPELNSAEPGRVTDTTSPAAIARDYARLVLGDVLEPGDRERLTGWLLNCRTSGTRFRAGLPVEWTVADKTGGGSYASCNDVGIAWTPEGAPVVLAVLTTKPDGDSAAAGDHPLVRDAAKALAAGVVS</sequence>
<dbReference type="InterPro" id="IPR023650">
    <property type="entry name" value="Beta-lactam_class-A_AS"/>
</dbReference>
<evidence type="ECO:0000256" key="3">
    <source>
        <dbReference type="ARBA" id="ARBA00018879"/>
    </source>
</evidence>
<dbReference type="PROSITE" id="PS00146">
    <property type="entry name" value="BETA_LACTAMASE_A"/>
    <property type="match status" value="1"/>
</dbReference>
<dbReference type="PRINTS" id="PR00118">
    <property type="entry name" value="BLACTAMASEA"/>
</dbReference>
<keyword evidence="9" id="KW-1185">Reference proteome</keyword>
<dbReference type="InterPro" id="IPR006311">
    <property type="entry name" value="TAT_signal"/>
</dbReference>
<dbReference type="InterPro" id="IPR045155">
    <property type="entry name" value="Beta-lactam_cat"/>
</dbReference>
<dbReference type="NCBIfam" id="NF033103">
    <property type="entry name" value="bla_class_A"/>
    <property type="match status" value="1"/>
</dbReference>
<name>A0ABY9HGN7_9ACTN</name>
<feature type="domain" description="Beta-lactamase class A catalytic" evidence="7">
    <location>
        <begin position="68"/>
        <end position="285"/>
    </location>
</feature>
<evidence type="ECO:0000256" key="2">
    <source>
        <dbReference type="ARBA" id="ARBA00012865"/>
    </source>
</evidence>
<dbReference type="PANTHER" id="PTHR35333:SF3">
    <property type="entry name" value="BETA-LACTAMASE-TYPE TRANSPEPTIDASE FOLD CONTAINING PROTEIN"/>
    <property type="match status" value="1"/>
</dbReference>
<dbReference type="Proteomes" id="UP001239522">
    <property type="component" value="Chromosome"/>
</dbReference>
<comment type="catalytic activity">
    <reaction evidence="6">
        <text>a beta-lactam + H2O = a substituted beta-amino acid</text>
        <dbReference type="Rhea" id="RHEA:20401"/>
        <dbReference type="ChEBI" id="CHEBI:15377"/>
        <dbReference type="ChEBI" id="CHEBI:35627"/>
        <dbReference type="ChEBI" id="CHEBI:140347"/>
        <dbReference type="EC" id="3.5.2.6"/>
    </reaction>
</comment>
<dbReference type="InterPro" id="IPR000871">
    <property type="entry name" value="Beta-lactam_class-A"/>
</dbReference>
<comment type="similarity">
    <text evidence="1 6">Belongs to the class-A beta-lactamase family.</text>
</comment>
<evidence type="ECO:0000313" key="9">
    <source>
        <dbReference type="Proteomes" id="UP001239522"/>
    </source>
</evidence>
<protein>
    <recommendedName>
        <fullName evidence="3 6">Beta-lactamase</fullName>
        <ecNumber evidence="2 6">3.5.2.6</ecNumber>
    </recommendedName>
</protein>
<dbReference type="PROSITE" id="PS51318">
    <property type="entry name" value="TAT"/>
    <property type="match status" value="1"/>
</dbReference>
<evidence type="ECO:0000259" key="7">
    <source>
        <dbReference type="Pfam" id="PF13354"/>
    </source>
</evidence>
<keyword evidence="4 6" id="KW-0378">Hydrolase</keyword>
<dbReference type="Gene3D" id="3.40.710.10">
    <property type="entry name" value="DD-peptidase/beta-lactamase superfamily"/>
    <property type="match status" value="1"/>
</dbReference>
<organism evidence="8 9">
    <name type="scientific">Streptomyces castrisilvae</name>
    <dbReference type="NCBI Taxonomy" id="3033811"/>
    <lineage>
        <taxon>Bacteria</taxon>
        <taxon>Bacillati</taxon>
        <taxon>Actinomycetota</taxon>
        <taxon>Actinomycetes</taxon>
        <taxon>Kitasatosporales</taxon>
        <taxon>Streptomycetaceae</taxon>
        <taxon>Streptomyces</taxon>
    </lineage>
</organism>
<dbReference type="EMBL" id="CP120997">
    <property type="protein sequence ID" value="WLQ33698.1"/>
    <property type="molecule type" value="Genomic_DNA"/>
</dbReference>
<dbReference type="RefSeq" id="WP_306053454.1">
    <property type="nucleotide sequence ID" value="NZ_CP120997.1"/>
</dbReference>
<keyword evidence="5 6" id="KW-0046">Antibiotic resistance</keyword>
<evidence type="ECO:0000256" key="1">
    <source>
        <dbReference type="ARBA" id="ARBA00009009"/>
    </source>
</evidence>
<evidence type="ECO:0000256" key="6">
    <source>
        <dbReference type="RuleBase" id="RU361140"/>
    </source>
</evidence>
<dbReference type="InterPro" id="IPR012338">
    <property type="entry name" value="Beta-lactam/transpept-like"/>
</dbReference>
<dbReference type="SUPFAM" id="SSF56601">
    <property type="entry name" value="beta-lactamase/transpeptidase-like"/>
    <property type="match status" value="1"/>
</dbReference>
<evidence type="ECO:0000256" key="5">
    <source>
        <dbReference type="ARBA" id="ARBA00023251"/>
    </source>
</evidence>
<dbReference type="Pfam" id="PF13354">
    <property type="entry name" value="Beta-lactamase2"/>
    <property type="match status" value="1"/>
</dbReference>
<dbReference type="EC" id="3.5.2.6" evidence="2 6"/>
<reference evidence="8 9" key="1">
    <citation type="submission" date="2023-03" db="EMBL/GenBank/DDBJ databases">
        <title>Isolation and description of six Streptomyces strains from soil environments, able to metabolize different microbial glucans.</title>
        <authorList>
            <person name="Widen T."/>
            <person name="Larsbrink J."/>
        </authorList>
    </citation>
    <scope>NUCLEOTIDE SEQUENCE [LARGE SCALE GENOMIC DNA]</scope>
    <source>
        <strain evidence="8 9">Mut1</strain>
    </source>
</reference>
<evidence type="ECO:0000313" key="8">
    <source>
        <dbReference type="EMBL" id="WLQ33698.1"/>
    </source>
</evidence>
<dbReference type="PANTHER" id="PTHR35333">
    <property type="entry name" value="BETA-LACTAMASE"/>
    <property type="match status" value="1"/>
</dbReference>
<gene>
    <name evidence="8" type="primary">bla</name>
    <name evidence="8" type="ORF">P8A18_09640</name>
</gene>
<proteinExistence type="inferred from homology"/>
<evidence type="ECO:0000256" key="4">
    <source>
        <dbReference type="ARBA" id="ARBA00022801"/>
    </source>
</evidence>
<dbReference type="GO" id="GO:0008800">
    <property type="term" value="F:beta-lactamase activity"/>
    <property type="evidence" value="ECO:0007669"/>
    <property type="project" value="UniProtKB-EC"/>
</dbReference>